<dbReference type="SUPFAM" id="SSF82689">
    <property type="entry name" value="Mechanosensitive channel protein MscS (YggB), C-terminal domain"/>
    <property type="match status" value="1"/>
</dbReference>
<keyword evidence="6 7" id="KW-0472">Membrane</keyword>
<evidence type="ECO:0000256" key="1">
    <source>
        <dbReference type="ARBA" id="ARBA00004651"/>
    </source>
</evidence>
<feature type="transmembrane region" description="Helical" evidence="7">
    <location>
        <begin position="612"/>
        <end position="631"/>
    </location>
</feature>
<comment type="similarity">
    <text evidence="2">Belongs to the MscS (TC 1.A.23) family.</text>
</comment>
<evidence type="ECO:0000259" key="8">
    <source>
        <dbReference type="Pfam" id="PF00924"/>
    </source>
</evidence>
<dbReference type="EMBL" id="BMCG01000006">
    <property type="protein sequence ID" value="GGC16789.1"/>
    <property type="molecule type" value="Genomic_DNA"/>
</dbReference>
<evidence type="ECO:0000313" key="11">
    <source>
        <dbReference type="Proteomes" id="UP000620266"/>
    </source>
</evidence>
<proteinExistence type="inferred from homology"/>
<evidence type="ECO:0008006" key="12">
    <source>
        <dbReference type="Google" id="ProtNLM"/>
    </source>
</evidence>
<protein>
    <recommendedName>
        <fullName evidence="12">Mechanosensitive ion channel protein</fullName>
    </recommendedName>
</protein>
<dbReference type="InterPro" id="IPR006685">
    <property type="entry name" value="MscS_channel_2nd"/>
</dbReference>
<dbReference type="Pfam" id="PF12607">
    <property type="entry name" value="DUF3772"/>
    <property type="match status" value="1"/>
</dbReference>
<dbReference type="AlphaFoldDB" id="A0A8J2XZY1"/>
<evidence type="ECO:0000256" key="6">
    <source>
        <dbReference type="ARBA" id="ARBA00023136"/>
    </source>
</evidence>
<feature type="transmembrane region" description="Helical" evidence="7">
    <location>
        <begin position="367"/>
        <end position="387"/>
    </location>
</feature>
<dbReference type="Proteomes" id="UP000620266">
    <property type="component" value="Unassembled WGS sequence"/>
</dbReference>
<keyword evidence="4 7" id="KW-0812">Transmembrane</keyword>
<feature type="transmembrane region" description="Helical" evidence="7">
    <location>
        <begin position="294"/>
        <end position="317"/>
    </location>
</feature>
<feature type="transmembrane region" description="Helical" evidence="7">
    <location>
        <begin position="492"/>
        <end position="514"/>
    </location>
</feature>
<evidence type="ECO:0000313" key="10">
    <source>
        <dbReference type="EMBL" id="GGC16789.1"/>
    </source>
</evidence>
<dbReference type="SUPFAM" id="SSF82861">
    <property type="entry name" value="Mechanosensitive channel protein MscS (YggB), transmembrane region"/>
    <property type="match status" value="1"/>
</dbReference>
<feature type="domain" description="Mechanosensitive ion channel MscS" evidence="8">
    <location>
        <begin position="630"/>
        <end position="696"/>
    </location>
</feature>
<comment type="caution">
    <text evidence="10">The sequence shown here is derived from an EMBL/GenBank/DDBJ whole genome shotgun (WGS) entry which is preliminary data.</text>
</comment>
<feature type="transmembrane region" description="Helical" evidence="7">
    <location>
        <begin position="445"/>
        <end position="471"/>
    </location>
</feature>
<feature type="transmembrane region" description="Helical" evidence="7">
    <location>
        <begin position="257"/>
        <end position="274"/>
    </location>
</feature>
<dbReference type="GO" id="GO:0005886">
    <property type="term" value="C:plasma membrane"/>
    <property type="evidence" value="ECO:0007669"/>
    <property type="project" value="UniProtKB-SubCell"/>
</dbReference>
<dbReference type="Gene3D" id="1.10.287.1260">
    <property type="match status" value="1"/>
</dbReference>
<dbReference type="InterPro" id="IPR022249">
    <property type="entry name" value="DUF3772"/>
</dbReference>
<name>A0A8J2XZY1_9BURK</name>
<evidence type="ECO:0000256" key="3">
    <source>
        <dbReference type="ARBA" id="ARBA00022475"/>
    </source>
</evidence>
<evidence type="ECO:0000256" key="4">
    <source>
        <dbReference type="ARBA" id="ARBA00022692"/>
    </source>
</evidence>
<dbReference type="InterPro" id="IPR011066">
    <property type="entry name" value="MscS_channel_C_sf"/>
</dbReference>
<evidence type="ECO:0000259" key="9">
    <source>
        <dbReference type="Pfam" id="PF12607"/>
    </source>
</evidence>
<dbReference type="InterPro" id="IPR023408">
    <property type="entry name" value="MscS_beta-dom_sf"/>
</dbReference>
<feature type="transmembrane region" description="Helical" evidence="7">
    <location>
        <begin position="417"/>
        <end position="439"/>
    </location>
</feature>
<evidence type="ECO:0000256" key="7">
    <source>
        <dbReference type="SAM" id="Phobius"/>
    </source>
</evidence>
<feature type="domain" description="DUF3772" evidence="9">
    <location>
        <begin position="146"/>
        <end position="207"/>
    </location>
</feature>
<evidence type="ECO:0000256" key="2">
    <source>
        <dbReference type="ARBA" id="ARBA00008017"/>
    </source>
</evidence>
<keyword evidence="5 7" id="KW-1133">Transmembrane helix</keyword>
<accession>A0A8J2XZY1</accession>
<reference evidence="10" key="1">
    <citation type="journal article" date="2014" name="Int. J. Syst. Evol. Microbiol.">
        <title>Complete genome sequence of Corynebacterium casei LMG S-19264T (=DSM 44701T), isolated from a smear-ripened cheese.</title>
        <authorList>
            <consortium name="US DOE Joint Genome Institute (JGI-PGF)"/>
            <person name="Walter F."/>
            <person name="Albersmeier A."/>
            <person name="Kalinowski J."/>
            <person name="Ruckert C."/>
        </authorList>
    </citation>
    <scope>NUCLEOTIDE SEQUENCE</scope>
    <source>
        <strain evidence="10">CCM 7086</strain>
    </source>
</reference>
<feature type="transmembrane region" description="Helical" evidence="7">
    <location>
        <begin position="340"/>
        <end position="361"/>
    </location>
</feature>
<comment type="subcellular location">
    <subcellularLocation>
        <location evidence="1">Cell membrane</location>
        <topology evidence="1">Multi-pass membrane protein</topology>
    </subcellularLocation>
</comment>
<gene>
    <name evidence="10" type="ORF">GCM10007205_27200</name>
</gene>
<reference evidence="10" key="2">
    <citation type="submission" date="2020-09" db="EMBL/GenBank/DDBJ databases">
        <authorList>
            <person name="Sun Q."/>
            <person name="Sedlacek I."/>
        </authorList>
    </citation>
    <scope>NUCLEOTIDE SEQUENCE</scope>
    <source>
        <strain evidence="10">CCM 7086</strain>
    </source>
</reference>
<dbReference type="SUPFAM" id="SSF50182">
    <property type="entry name" value="Sm-like ribonucleoproteins"/>
    <property type="match status" value="1"/>
</dbReference>
<keyword evidence="11" id="KW-1185">Reference proteome</keyword>
<evidence type="ECO:0000256" key="5">
    <source>
        <dbReference type="ARBA" id="ARBA00022989"/>
    </source>
</evidence>
<feature type="transmembrane region" description="Helical" evidence="7">
    <location>
        <begin position="219"/>
        <end position="236"/>
    </location>
</feature>
<sequence>MMLSLSARLSCYSIPRSPWAILRALLLLCLLPLLLFVQGVHAQDAAPVDAEQALDQLRARITAIQTSLKDNEELPDATLSQMKADVLAGAAEADRIAKEVEPQLLSVQARLAELGAPDSASTEVRDVAVQRAQLEKNNSTFDAQVKLARLLSVEAEQVSEQISTLRRARLQARLGERTSSILSTRFWEQLNKELPQNLQRMRALTDDVYRAARQTPAQIWASIAIGIVMLFLLRLWSGRAMLAFTSTRVPHGRLRRSVHALIITLLSVVTPFLITELLKLGIRWDDGLSDKAIGFLGSVIGFICFGGFVAGLGYALLSPGRPSWRLPPLHDRLAHRMRKFPLAFAIVVVLVWITELLSTVINTGLTTAVAVNCLVALLLGATIALGMQRAEHAWRRIRLEDPDHAGVTPFWVRMTAVVIWIVLAISIVGLLTGYVAFGSFLVKQIAWTVIVVCSTYLLMVLADDVCMLLSSAPVDPDAKRTVLPTSQARDQAAVLLSGAARALVLLMATLFLLAPFGEGPDELLHRVGQLNDGLAIGEVQIKPGAVTQALLVLVAGFVGLRFVKQWLEKRYLPTTGLDTGMQVSASTLFGYAGGIVAVALAMSAAGIGLERIAWVASALSVGIGFGLQAVVQNFVSGLILLAERPVKVGDWVSLGGVEGDIRRINVRATEIQMGDRSTVIVPNSEFITKTVRNVTHASPLGLVQIKLPLPVETDAELARGLIMDAFVTNPDILETPAPAVQLDGIADGYLVINATGFASSPRLSYGVRSTLLFEILKRLREADIALTKTNAMRLDGAPSPSLPEPTAPST</sequence>
<keyword evidence="3" id="KW-1003">Cell membrane</keyword>
<dbReference type="InterPro" id="IPR010920">
    <property type="entry name" value="LSM_dom_sf"/>
</dbReference>
<dbReference type="Gene3D" id="2.30.30.60">
    <property type="match status" value="1"/>
</dbReference>
<organism evidence="10 11">
    <name type="scientific">Oxalicibacterium flavum</name>
    <dbReference type="NCBI Taxonomy" id="179467"/>
    <lineage>
        <taxon>Bacteria</taxon>
        <taxon>Pseudomonadati</taxon>
        <taxon>Pseudomonadota</taxon>
        <taxon>Betaproteobacteria</taxon>
        <taxon>Burkholderiales</taxon>
        <taxon>Oxalobacteraceae</taxon>
        <taxon>Oxalicibacterium</taxon>
    </lineage>
</organism>
<feature type="transmembrane region" description="Helical" evidence="7">
    <location>
        <begin position="583"/>
        <end position="606"/>
    </location>
</feature>
<feature type="transmembrane region" description="Helical" evidence="7">
    <location>
        <begin position="545"/>
        <end position="563"/>
    </location>
</feature>
<dbReference type="GO" id="GO:0008381">
    <property type="term" value="F:mechanosensitive monoatomic ion channel activity"/>
    <property type="evidence" value="ECO:0007669"/>
    <property type="project" value="UniProtKB-ARBA"/>
</dbReference>
<dbReference type="InterPro" id="IPR011014">
    <property type="entry name" value="MscS_channel_TM-2"/>
</dbReference>
<dbReference type="PANTHER" id="PTHR30347:SF9">
    <property type="entry name" value="MINICONDUCTANCE MECHANOSENSITIVE CHANNEL MSCM"/>
    <property type="match status" value="1"/>
</dbReference>
<dbReference type="PANTHER" id="PTHR30347">
    <property type="entry name" value="POTASSIUM CHANNEL RELATED"/>
    <property type="match status" value="1"/>
</dbReference>
<dbReference type="Pfam" id="PF00924">
    <property type="entry name" value="MS_channel_2nd"/>
    <property type="match status" value="1"/>
</dbReference>
<dbReference type="InterPro" id="IPR052702">
    <property type="entry name" value="MscS-like_channel"/>
</dbReference>
<dbReference type="Gene3D" id="3.30.70.100">
    <property type="match status" value="1"/>
</dbReference>